<proteinExistence type="predicted"/>
<dbReference type="InterPro" id="IPR046804">
    <property type="entry name" value="DNA-PKcs_N"/>
</dbReference>
<accession>A0A7D9ED20</accession>
<dbReference type="InterPro" id="IPR050517">
    <property type="entry name" value="DDR_Repair_Kinase"/>
</dbReference>
<dbReference type="SUPFAM" id="SSF48371">
    <property type="entry name" value="ARM repeat"/>
    <property type="match status" value="2"/>
</dbReference>
<dbReference type="GO" id="GO:0008630">
    <property type="term" value="P:intrinsic apoptotic signaling pathway in response to DNA damage"/>
    <property type="evidence" value="ECO:0007669"/>
    <property type="project" value="TreeGrafter"/>
</dbReference>
<dbReference type="InterPro" id="IPR012582">
    <property type="entry name" value="DNAPKcs_CC3"/>
</dbReference>
<dbReference type="EMBL" id="CACRXK020005236">
    <property type="protein sequence ID" value="CAB4005561.1"/>
    <property type="molecule type" value="Genomic_DNA"/>
</dbReference>
<name>A0A7D9ED20_PARCT</name>
<protein>
    <submittedName>
        <fullName evidence="2">DNA-dependent kinase catalytic subunit-like</fullName>
    </submittedName>
</protein>
<feature type="compositionally biased region" description="Low complexity" evidence="1">
    <location>
        <begin position="2240"/>
        <end position="2259"/>
    </location>
</feature>
<dbReference type="GO" id="GO:0006303">
    <property type="term" value="P:double-strand break repair via nonhomologous end joining"/>
    <property type="evidence" value="ECO:0007669"/>
    <property type="project" value="InterPro"/>
</dbReference>
<feature type="compositionally biased region" description="Basic residues" evidence="1">
    <location>
        <begin position="335"/>
        <end position="345"/>
    </location>
</feature>
<dbReference type="GO" id="GO:0000723">
    <property type="term" value="P:telomere maintenance"/>
    <property type="evidence" value="ECO:0007669"/>
    <property type="project" value="TreeGrafter"/>
</dbReference>
<dbReference type="Pfam" id="PF19704">
    <property type="entry name" value="DNAPKcs_CC5"/>
    <property type="match status" value="1"/>
</dbReference>
<feature type="region of interest" description="Disordered" evidence="1">
    <location>
        <begin position="327"/>
        <end position="357"/>
    </location>
</feature>
<keyword evidence="2" id="KW-0808">Transferase</keyword>
<gene>
    <name evidence="2" type="ORF">PACLA_8A020922</name>
</gene>
<feature type="region of interest" description="Disordered" evidence="1">
    <location>
        <begin position="1584"/>
        <end position="1606"/>
    </location>
</feature>
<evidence type="ECO:0000313" key="3">
    <source>
        <dbReference type="Proteomes" id="UP001152795"/>
    </source>
</evidence>
<dbReference type="InterPro" id="IPR046803">
    <property type="entry name" value="DNAPKcs_CC1-2"/>
</dbReference>
<evidence type="ECO:0000256" key="1">
    <source>
        <dbReference type="SAM" id="MobiDB-lite"/>
    </source>
</evidence>
<keyword evidence="2" id="KW-0418">Kinase</keyword>
<dbReference type="PANTHER" id="PTHR11139">
    <property type="entry name" value="ATAXIA TELANGIECTASIA MUTATED ATM -RELATED"/>
    <property type="match status" value="1"/>
</dbReference>
<feature type="region of interest" description="Disordered" evidence="1">
    <location>
        <begin position="61"/>
        <end position="88"/>
    </location>
</feature>
<dbReference type="Proteomes" id="UP001152795">
    <property type="component" value="Unassembled WGS sequence"/>
</dbReference>
<dbReference type="OrthoDB" id="431717at2759"/>
<dbReference type="InterPro" id="IPR045581">
    <property type="entry name" value="DNAPKcs_CC5"/>
</dbReference>
<feature type="region of interest" description="Disordered" evidence="1">
    <location>
        <begin position="2232"/>
        <end position="2259"/>
    </location>
</feature>
<dbReference type="Pfam" id="PF20502">
    <property type="entry name" value="DNAPKcs_CC1-2"/>
    <property type="match status" value="1"/>
</dbReference>
<feature type="compositionally biased region" description="Low complexity" evidence="1">
    <location>
        <begin position="68"/>
        <end position="87"/>
    </location>
</feature>
<dbReference type="SMART" id="SM01344">
    <property type="entry name" value="NUC194"/>
    <property type="match status" value="1"/>
</dbReference>
<dbReference type="GO" id="GO:0004674">
    <property type="term" value="F:protein serine/threonine kinase activity"/>
    <property type="evidence" value="ECO:0007669"/>
    <property type="project" value="TreeGrafter"/>
</dbReference>
<evidence type="ECO:0000313" key="2">
    <source>
        <dbReference type="EMBL" id="CAB4005561.1"/>
    </source>
</evidence>
<dbReference type="Pfam" id="PF20500">
    <property type="entry name" value="DNA-PKcs_N"/>
    <property type="match status" value="1"/>
</dbReference>
<dbReference type="Pfam" id="PF08163">
    <property type="entry name" value="DNAPKcs_CC3"/>
    <property type="match status" value="1"/>
</dbReference>
<sequence length="2344" mass="265998">MELWECFLEGRQYKDQSIMIEVSSLRHDVHRAIYDELVLAILKVANKLDLSSFRDVGSQDDLTSADESTSAQQPSTPDSPQPSIITSGSVTDPITGLQPKAPKDFQIFINLVQFSRKVLLKTKTEWFENWIYTFGKQLVVLSTRFPLVSGFYKMLEIVMKLSRKLNYFKGMTLSDVSSNVGDMEVDQMDFSDCRNCFILFHKFATEVVVRMKQYKDDLMSSCLQLVLSLPNELVLCDIDVIIPALKVNKTDRAIQENSLELIELSSINKMAFKLGLGFLPLAEAALDALDTWTAELPSEVLHPYLREVLPQLDGYLKTASELESANEKEAETRFRKSRKSKTKVYKSKENSNAEEENSPLNKVRRRILILLGSLGGRCNLGLLGVGEGSLAGSNVIAWDTKQHLSFAVPFQDMKPNIFLDPFLPRVVELAVSSSDRQTKVASSEVLHSLVLFMLGKSVQIPDADSKSPLEKLWKRVFPVIVQLACDVDYILQCTNRYSLFKVCQQLFKPLLFQLIHWFTNNKQYESPDTIILLETLLDGIVHPTDTALRDLSALCLEEFLRWSIKQTSEKQLAKSPINIKSLLKRLYSLATHPSANKRLGAALAFNNIYRVFREESSLVDMFTLEMLVIYLESLAMAHKDDKSLGTQTQCVEVVSHLERIMVTKSSVLIKSSKTRRVPRGFSEDSATLLHLVPWLVSKCGRPETECRHQCMRLVSVLAPLLPGCSSAQIWMKNTVESDGKDYFISRFEGGFGGKSGIQKYPTLSTINNTFSLTITKHWFDLVLAALDSYTWAFGERLLTLSSIFQGKTSSVLFKSLLFFIDHLSLHGIEKALEFFQTKSDGVNAHVFSPNEIQEYNRAKCTVLVRLVGFITLLLHIDAKECLKIIPSEFWTGKFFEAIITCVFEPQSLGFNMADLEVLEKLPEQTFELCQLLACKLPKQYLDRLTEALILKISLGGRCNLFELLPLPLSGDEESQMDHSRLQFLVTGYQQLHKAQILLPALENEGRWNAEKCSEKLLESVFQGVVTEDSGRQRVVNLTPTSQELAMKLLDLAFDLGLKVESLLKCIMDKTFLADTKGSSSTIGMVFHQTFHKSIQHFFIKNASVHLPKILDYNNDESLWVSSTIIGIFESMVKDKTLRKAYGRKVTAVLVTSWDKLVNWWDNTGNEELKRSTVILIRNILLVDPKCLWELESSCDMIRTYNALLQDKTITLTVKTQCLELLPCFTVPSFPATQTKDLRSALNTLVSDNFPLSSKEFAESNPKYSDYIAAVDKIMSSLVISGSLMLFDLLISIACREESHRHEERIHAQLAKFIKRLNLQQAREALGACFKVFTNDTEYRSLTRRAVIDKVCLVLLRATSTSVIREFYVENIKKIMEIVEARFTKTSESVFESQLVSKLCCFELLAVLYGRLEKTDLNSVESRITKAYCSEVKTGKELTMAITKSAHAAKSENMRGETTLLPLRRQYHCSAYNALISVISCTQTELKFYNGFLFSENLTKGQFLLDNLIDCTKTLHFEMELSAPIDKRTQLTSIRREARARINSGDSDEYGASLRYLASQYLADSSLSEEVSQFDFSTPIQALSQSESAEQDKVIDENTGVPTSPKEIDADLSSQVMEMDELNRHECMASVIGLINHLIKNKISLQPKQGEAAKEMPPWMSYLQKKLSDHASQLNIRLFIAKLITNIPEIFEPYAKFWLSPLMELILCPDFMTSELNYYVIDILVTMLSWSAVAIPEDSYSGRHLTNRLLEYLMERSNHPTRSIFKHNLEIIKTFVEVWKERLEVPTKLIYEKFSSADVNKKENSVGIQLMGVMLANKISPFRPGSGVDIERFYQSLVRNLNFKYKDVHAAAAEVIGMTLKHLSEEDDKESCDALSELLCNKLSSMTKELDKFITCVHQLQVHFPPIVDRFINQILFVLPNVHGEFKTRCLEIILSRVKVIPNLFLELKTKGFMNVLNHRDEASQVACLKIILGLLNILSVADIQTLMPSVTDFFSNKSILCRGLMFDILIWIYDAYRFDETFKNEEGSEEVLVTAKDFLLQGLADENKEIRLKLRNFWSDETRLPNSTLERLVQVLRAMYSPNTESQYLSYTTNLLLQLTSQSPDFGRLIFEQPLSECKFQEYQINYSWQQRNSTMTPLFAATQMPSSSSQVSFGSLSMDVTDGGQLRATQNPQFSLTQTATGTGATAQTYDWLNPSSLDVSQSVSSSFSVGSQSSSLLFKSNHDRRRFKNFRPKFSLPSNSAASQSGGSSNENSSQSENIMKLKRRFLKDRKGADVYFAKREVARQKVRTESIEKQKLARENRVVMYRKYREGDLPDIQIKHSDLITPLQALAQVTGGYHFDI</sequence>
<dbReference type="GO" id="GO:0005634">
    <property type="term" value="C:nucleus"/>
    <property type="evidence" value="ECO:0007669"/>
    <property type="project" value="InterPro"/>
</dbReference>
<reference evidence="2" key="1">
    <citation type="submission" date="2020-04" db="EMBL/GenBank/DDBJ databases">
        <authorList>
            <person name="Alioto T."/>
            <person name="Alioto T."/>
            <person name="Gomez Garrido J."/>
        </authorList>
    </citation>
    <scope>NUCLEOTIDE SEQUENCE</scope>
    <source>
        <strain evidence="2">A484AB</strain>
    </source>
</reference>
<keyword evidence="3" id="KW-1185">Reference proteome</keyword>
<organism evidence="2 3">
    <name type="scientific">Paramuricea clavata</name>
    <name type="common">Red gorgonian</name>
    <name type="synonym">Violescent sea-whip</name>
    <dbReference type="NCBI Taxonomy" id="317549"/>
    <lineage>
        <taxon>Eukaryota</taxon>
        <taxon>Metazoa</taxon>
        <taxon>Cnidaria</taxon>
        <taxon>Anthozoa</taxon>
        <taxon>Octocorallia</taxon>
        <taxon>Malacalcyonacea</taxon>
        <taxon>Plexauridae</taxon>
        <taxon>Paramuricea</taxon>
    </lineage>
</organism>
<dbReference type="InterPro" id="IPR016024">
    <property type="entry name" value="ARM-type_fold"/>
</dbReference>
<comment type="caution">
    <text evidence="2">The sequence shown here is derived from an EMBL/GenBank/DDBJ whole genome shotgun (WGS) entry which is preliminary data.</text>
</comment>
<dbReference type="PANTHER" id="PTHR11139:SF68">
    <property type="entry name" value="DNA-DEPENDENT PROTEIN KINASE CATALYTIC SUBUNIT"/>
    <property type="match status" value="1"/>
</dbReference>